<keyword evidence="3" id="KW-1185">Reference proteome</keyword>
<comment type="caution">
    <text evidence="2">The sequence shown here is derived from an EMBL/GenBank/DDBJ whole genome shotgun (WGS) entry which is preliminary data.</text>
</comment>
<feature type="compositionally biased region" description="Low complexity" evidence="1">
    <location>
        <begin position="1"/>
        <end position="17"/>
    </location>
</feature>
<gene>
    <name evidence="2" type="primary">RvY_16721-1</name>
    <name evidence="2" type="synonym">RvY_16721.1</name>
    <name evidence="2" type="ORF">RvY_16721</name>
</gene>
<name>A0A1D1W239_RAMVA</name>
<evidence type="ECO:0000313" key="3">
    <source>
        <dbReference type="Proteomes" id="UP000186922"/>
    </source>
</evidence>
<dbReference type="EMBL" id="BDGG01000014">
    <property type="protein sequence ID" value="GAV06793.1"/>
    <property type="molecule type" value="Genomic_DNA"/>
</dbReference>
<evidence type="ECO:0000313" key="2">
    <source>
        <dbReference type="EMBL" id="GAV06793.1"/>
    </source>
</evidence>
<organism evidence="2 3">
    <name type="scientific">Ramazzottius varieornatus</name>
    <name type="common">Water bear</name>
    <name type="synonym">Tardigrade</name>
    <dbReference type="NCBI Taxonomy" id="947166"/>
    <lineage>
        <taxon>Eukaryota</taxon>
        <taxon>Metazoa</taxon>
        <taxon>Ecdysozoa</taxon>
        <taxon>Tardigrada</taxon>
        <taxon>Eutardigrada</taxon>
        <taxon>Parachela</taxon>
        <taxon>Hypsibioidea</taxon>
        <taxon>Ramazzottiidae</taxon>
        <taxon>Ramazzottius</taxon>
    </lineage>
</organism>
<reference evidence="2 3" key="1">
    <citation type="journal article" date="2016" name="Nat. Commun.">
        <title>Extremotolerant tardigrade genome and improved radiotolerance of human cultured cells by tardigrade-unique protein.</title>
        <authorList>
            <person name="Hashimoto T."/>
            <person name="Horikawa D.D."/>
            <person name="Saito Y."/>
            <person name="Kuwahara H."/>
            <person name="Kozuka-Hata H."/>
            <person name="Shin-I T."/>
            <person name="Minakuchi Y."/>
            <person name="Ohishi K."/>
            <person name="Motoyama A."/>
            <person name="Aizu T."/>
            <person name="Enomoto A."/>
            <person name="Kondo K."/>
            <person name="Tanaka S."/>
            <person name="Hara Y."/>
            <person name="Koshikawa S."/>
            <person name="Sagara H."/>
            <person name="Miura T."/>
            <person name="Yokobori S."/>
            <person name="Miyagawa K."/>
            <person name="Suzuki Y."/>
            <person name="Kubo T."/>
            <person name="Oyama M."/>
            <person name="Kohara Y."/>
            <person name="Fujiyama A."/>
            <person name="Arakawa K."/>
            <person name="Katayama T."/>
            <person name="Toyoda A."/>
            <person name="Kunieda T."/>
        </authorList>
    </citation>
    <scope>NUCLEOTIDE SEQUENCE [LARGE SCALE GENOMIC DNA]</scope>
    <source>
        <strain evidence="2 3">YOKOZUNA-1</strain>
    </source>
</reference>
<dbReference type="AlphaFoldDB" id="A0A1D1W239"/>
<evidence type="ECO:0000256" key="1">
    <source>
        <dbReference type="SAM" id="MobiDB-lite"/>
    </source>
</evidence>
<dbReference type="Proteomes" id="UP000186922">
    <property type="component" value="Unassembled WGS sequence"/>
</dbReference>
<proteinExistence type="predicted"/>
<protein>
    <submittedName>
        <fullName evidence="2">Uncharacterized protein</fullName>
    </submittedName>
</protein>
<feature type="region of interest" description="Disordered" evidence="1">
    <location>
        <begin position="1"/>
        <end position="20"/>
    </location>
</feature>
<accession>A0A1D1W239</accession>
<sequence>MERAPLTTGTTDTTDGLFSSPLASRILTPSTAHRTTTQSFISADGYRDTTKNSTVVSKYAELQ</sequence>